<gene>
    <name evidence="2" type="ORF">PPACK8108_LOCUS2713</name>
</gene>
<feature type="transmembrane region" description="Helical" evidence="1">
    <location>
        <begin position="7"/>
        <end position="28"/>
    </location>
</feature>
<proteinExistence type="predicted"/>
<dbReference type="AlphaFoldDB" id="A0AAV0AL20"/>
<evidence type="ECO:0000256" key="1">
    <source>
        <dbReference type="SAM" id="Phobius"/>
    </source>
</evidence>
<protein>
    <submittedName>
        <fullName evidence="2">Uncharacterized protein</fullName>
    </submittedName>
</protein>
<dbReference type="EMBL" id="CALTRL010000450">
    <property type="protein sequence ID" value="CAH7668237.1"/>
    <property type="molecule type" value="Genomic_DNA"/>
</dbReference>
<accession>A0AAV0AL20</accession>
<dbReference type="Proteomes" id="UP001153365">
    <property type="component" value="Unassembled WGS sequence"/>
</dbReference>
<evidence type="ECO:0000313" key="3">
    <source>
        <dbReference type="Proteomes" id="UP001153365"/>
    </source>
</evidence>
<comment type="caution">
    <text evidence="2">The sequence shown here is derived from an EMBL/GenBank/DDBJ whole genome shotgun (WGS) entry which is preliminary data.</text>
</comment>
<keyword evidence="1" id="KW-1133">Transmembrane helix</keyword>
<reference evidence="2" key="1">
    <citation type="submission" date="2022-06" db="EMBL/GenBank/DDBJ databases">
        <authorList>
            <consortium name="SYNGENTA / RWTH Aachen University"/>
        </authorList>
    </citation>
    <scope>NUCLEOTIDE SEQUENCE</scope>
</reference>
<name>A0AAV0AL20_PHAPC</name>
<sequence length="53" mass="6558">MDIDDLIFFFLFIFFYFNIAPLFIYFYICFDLLVLLDLYFLMILLSYVLLAVY</sequence>
<organism evidence="2 3">
    <name type="scientific">Phakopsora pachyrhizi</name>
    <name type="common">Asian soybean rust disease fungus</name>
    <dbReference type="NCBI Taxonomy" id="170000"/>
    <lineage>
        <taxon>Eukaryota</taxon>
        <taxon>Fungi</taxon>
        <taxon>Dikarya</taxon>
        <taxon>Basidiomycota</taxon>
        <taxon>Pucciniomycotina</taxon>
        <taxon>Pucciniomycetes</taxon>
        <taxon>Pucciniales</taxon>
        <taxon>Phakopsoraceae</taxon>
        <taxon>Phakopsora</taxon>
    </lineage>
</organism>
<keyword evidence="1" id="KW-0472">Membrane</keyword>
<keyword evidence="1" id="KW-0812">Transmembrane</keyword>
<evidence type="ECO:0000313" key="2">
    <source>
        <dbReference type="EMBL" id="CAH7668237.1"/>
    </source>
</evidence>
<feature type="transmembrane region" description="Helical" evidence="1">
    <location>
        <begin position="34"/>
        <end position="52"/>
    </location>
</feature>
<keyword evidence="3" id="KW-1185">Reference proteome</keyword>